<dbReference type="HOGENOM" id="CLU_000604_1_22_5"/>
<dbReference type="PANTHER" id="PTHR42781">
    <property type="entry name" value="SPERMIDINE/PUTRESCINE IMPORT ATP-BINDING PROTEIN POTA"/>
    <property type="match status" value="1"/>
</dbReference>
<dbReference type="CDD" id="cd03293">
    <property type="entry name" value="ABC_NrtD_SsuB_transporters"/>
    <property type="match status" value="1"/>
</dbReference>
<keyword evidence="3" id="KW-0547">Nucleotide-binding</keyword>
<feature type="domain" description="ABC transporter" evidence="6">
    <location>
        <begin position="7"/>
        <end position="244"/>
    </location>
</feature>
<dbReference type="AlphaFoldDB" id="A9DB00"/>
<evidence type="ECO:0000256" key="2">
    <source>
        <dbReference type="ARBA" id="ARBA00022448"/>
    </source>
</evidence>
<sequence length="261" mass="28681">MSTQPKIAVHGVGKSYDGAVVLEGVSLDVEAGSFCTVVGASGCGKSTFLRMLLSQETPDRGAILLDGEPIPAEPTEDRGIVFQRYSVFPHLSVEDNLILADEFANSPRLGRVFGAKRRAMRSTVDRTLEAIGLAGSRKSYPSQLSGGMQQRLAIAQALLKKPDVLLMDEPFGALDPGTRVDMHALLLELWRERGMTVFMVTHDIHEAFKLGTRVLVFDKRRHDPHAPQRYGATITYDLPLDRRETSPVPDARDLITTPNDT</sequence>
<organism evidence="7 8">
    <name type="scientific">Hoeflea phototrophica (strain DSM 17068 / NCIMB 14078 / DFL-43)</name>
    <dbReference type="NCBI Taxonomy" id="411684"/>
    <lineage>
        <taxon>Bacteria</taxon>
        <taxon>Pseudomonadati</taxon>
        <taxon>Pseudomonadota</taxon>
        <taxon>Alphaproteobacteria</taxon>
        <taxon>Hyphomicrobiales</taxon>
        <taxon>Rhizobiaceae</taxon>
        <taxon>Hoeflea</taxon>
    </lineage>
</organism>
<comment type="caution">
    <text evidence="7">The sequence shown here is derived from an EMBL/GenBank/DDBJ whole genome shotgun (WGS) entry which is preliminary data.</text>
</comment>
<dbReference type="InterPro" id="IPR017871">
    <property type="entry name" value="ABC_transporter-like_CS"/>
</dbReference>
<keyword evidence="4" id="KW-0067">ATP-binding</keyword>
<comment type="similarity">
    <text evidence="1">Belongs to the ABC transporter superfamily.</text>
</comment>
<evidence type="ECO:0000313" key="8">
    <source>
        <dbReference type="Proteomes" id="UP000004291"/>
    </source>
</evidence>
<evidence type="ECO:0000259" key="6">
    <source>
        <dbReference type="PROSITE" id="PS50893"/>
    </source>
</evidence>
<dbReference type="Proteomes" id="UP000004291">
    <property type="component" value="Chromosome"/>
</dbReference>
<dbReference type="Gene3D" id="3.40.50.300">
    <property type="entry name" value="P-loop containing nucleotide triphosphate hydrolases"/>
    <property type="match status" value="1"/>
</dbReference>
<name>A9DB00_HOEPD</name>
<feature type="compositionally biased region" description="Basic and acidic residues" evidence="5">
    <location>
        <begin position="242"/>
        <end position="253"/>
    </location>
</feature>
<protein>
    <submittedName>
        <fullName evidence="7">ABC-type nitrate/sulfonate/bicarbonate transport system, ATPase component</fullName>
    </submittedName>
</protein>
<evidence type="ECO:0000256" key="5">
    <source>
        <dbReference type="SAM" id="MobiDB-lite"/>
    </source>
</evidence>
<reference evidence="7 8" key="2">
    <citation type="submission" date="2012-06" db="EMBL/GenBank/DDBJ databases">
        <authorList>
            <person name="Fiebig A."/>
        </authorList>
    </citation>
    <scope>NUCLEOTIDE SEQUENCE [LARGE SCALE GENOMIC DNA]</scope>
    <source>
        <strain evidence="7 8">DFL-43</strain>
    </source>
</reference>
<dbReference type="InterPro" id="IPR003439">
    <property type="entry name" value="ABC_transporter-like_ATP-bd"/>
</dbReference>
<evidence type="ECO:0000256" key="3">
    <source>
        <dbReference type="ARBA" id="ARBA00022741"/>
    </source>
</evidence>
<dbReference type="SMART" id="SM00382">
    <property type="entry name" value="AAA"/>
    <property type="match status" value="1"/>
</dbReference>
<gene>
    <name evidence="7" type="ORF">HPDFL43_11496</name>
</gene>
<reference evidence="7 8" key="1">
    <citation type="submission" date="2007-10" db="EMBL/GenBank/DDBJ databases">
        <authorList>
            <person name="Wagner-Dobler I."/>
            <person name="Ferriera S."/>
            <person name="Johnson J."/>
            <person name="Kravitz S."/>
            <person name="Beeson K."/>
            <person name="Sutton G."/>
            <person name="Rogers Y.-H."/>
            <person name="Friedman R."/>
            <person name="Frazier M."/>
            <person name="Venter J.C."/>
        </authorList>
    </citation>
    <scope>NUCLEOTIDE SEQUENCE [LARGE SCALE GENOMIC DNA]</scope>
    <source>
        <strain evidence="7 8">DFL-43</strain>
    </source>
</reference>
<dbReference type="EMBL" id="ABIA03000004">
    <property type="protein sequence ID" value="EDQ32421.2"/>
    <property type="molecule type" value="Genomic_DNA"/>
</dbReference>
<accession>A9DB00</accession>
<evidence type="ECO:0000256" key="1">
    <source>
        <dbReference type="ARBA" id="ARBA00005417"/>
    </source>
</evidence>
<dbReference type="InterPro" id="IPR027417">
    <property type="entry name" value="P-loop_NTPase"/>
</dbReference>
<dbReference type="PANTHER" id="PTHR42781:SF8">
    <property type="entry name" value="BICARBONATE TRANSPORT ATP-BINDING PROTEIN CMPC"/>
    <property type="match status" value="1"/>
</dbReference>
<evidence type="ECO:0000256" key="4">
    <source>
        <dbReference type="ARBA" id="ARBA00022840"/>
    </source>
</evidence>
<dbReference type="Pfam" id="PF00005">
    <property type="entry name" value="ABC_tran"/>
    <property type="match status" value="1"/>
</dbReference>
<dbReference type="eggNOG" id="COG1116">
    <property type="taxonomic scope" value="Bacteria"/>
</dbReference>
<keyword evidence="2" id="KW-0813">Transport</keyword>
<dbReference type="InterPro" id="IPR050093">
    <property type="entry name" value="ABC_SmlMolc_Importer"/>
</dbReference>
<dbReference type="RefSeq" id="WP_040449249.1">
    <property type="nucleotide sequence ID" value="NZ_CM002917.1"/>
</dbReference>
<feature type="region of interest" description="Disordered" evidence="5">
    <location>
        <begin position="242"/>
        <end position="261"/>
    </location>
</feature>
<dbReference type="SUPFAM" id="SSF52540">
    <property type="entry name" value="P-loop containing nucleoside triphosphate hydrolases"/>
    <property type="match status" value="1"/>
</dbReference>
<proteinExistence type="inferred from homology"/>
<dbReference type="GO" id="GO:0005524">
    <property type="term" value="F:ATP binding"/>
    <property type="evidence" value="ECO:0007669"/>
    <property type="project" value="UniProtKB-KW"/>
</dbReference>
<dbReference type="PROSITE" id="PS50893">
    <property type="entry name" value="ABC_TRANSPORTER_2"/>
    <property type="match status" value="1"/>
</dbReference>
<dbReference type="InterPro" id="IPR003593">
    <property type="entry name" value="AAA+_ATPase"/>
</dbReference>
<dbReference type="GO" id="GO:0016887">
    <property type="term" value="F:ATP hydrolysis activity"/>
    <property type="evidence" value="ECO:0007669"/>
    <property type="project" value="InterPro"/>
</dbReference>
<evidence type="ECO:0000313" key="7">
    <source>
        <dbReference type="EMBL" id="EDQ32421.2"/>
    </source>
</evidence>
<dbReference type="OrthoDB" id="9807242at2"/>
<dbReference type="STRING" id="411684.HPDFL43_11496"/>
<dbReference type="PROSITE" id="PS00211">
    <property type="entry name" value="ABC_TRANSPORTER_1"/>
    <property type="match status" value="1"/>
</dbReference>
<keyword evidence="8" id="KW-1185">Reference proteome</keyword>